<protein>
    <submittedName>
        <fullName evidence="2">Uncharacterized protein</fullName>
    </submittedName>
</protein>
<dbReference type="Proteomes" id="UP000593573">
    <property type="component" value="Unassembled WGS sequence"/>
</dbReference>
<feature type="region of interest" description="Disordered" evidence="1">
    <location>
        <begin position="1"/>
        <end position="30"/>
    </location>
</feature>
<sequence>MKREAPQQGVVRTYPVHLSPWNPKPKTRSVQTLDSLPVSGSFSRVTPKASNHSKFSGKCGRLHCVEYHLNPVSKSKGKSKGTQKSRTCNLAGFNFSGFSATGVLEYLYSFNDDDDDDDDDDDNDEIGNHVNDHDYVYEDVGRCVLNDNDNNDDFLAKFWSLHDKQNDDDDDDDDTSYCDVDFMLDIEEDEGWCLLREL</sequence>
<proteinExistence type="predicted"/>
<reference evidence="2 3" key="1">
    <citation type="journal article" date="2019" name="Genome Biol. Evol.">
        <title>Insights into the evolution of the New World diploid cottons (Gossypium, subgenus Houzingenia) based on genome sequencing.</title>
        <authorList>
            <person name="Grover C.E."/>
            <person name="Arick M.A. 2nd"/>
            <person name="Thrash A."/>
            <person name="Conover J.L."/>
            <person name="Sanders W.S."/>
            <person name="Peterson D.G."/>
            <person name="Frelichowski J.E."/>
            <person name="Scheffler J.A."/>
            <person name="Scheffler B.E."/>
            <person name="Wendel J.F."/>
        </authorList>
    </citation>
    <scope>NUCLEOTIDE SEQUENCE [LARGE SCALE GENOMIC DNA]</scope>
    <source>
        <strain evidence="2">57</strain>
        <tissue evidence="2">Leaf</tissue>
    </source>
</reference>
<accession>A0A7J8UPV3</accession>
<dbReference type="AlphaFoldDB" id="A0A7J8UPV3"/>
<evidence type="ECO:0000256" key="1">
    <source>
        <dbReference type="SAM" id="MobiDB-lite"/>
    </source>
</evidence>
<name>A0A7J8UPV3_9ROSI</name>
<comment type="caution">
    <text evidence="2">The sequence shown here is derived from an EMBL/GenBank/DDBJ whole genome shotgun (WGS) entry which is preliminary data.</text>
</comment>
<keyword evidence="3" id="KW-1185">Reference proteome</keyword>
<evidence type="ECO:0000313" key="3">
    <source>
        <dbReference type="Proteomes" id="UP000593573"/>
    </source>
</evidence>
<dbReference type="EMBL" id="JABFAB010000007">
    <property type="protein sequence ID" value="MBA0652473.1"/>
    <property type="molecule type" value="Genomic_DNA"/>
</dbReference>
<evidence type="ECO:0000313" key="2">
    <source>
        <dbReference type="EMBL" id="MBA0652473.1"/>
    </source>
</evidence>
<dbReference type="PANTHER" id="PTHR34278">
    <property type="entry name" value="PROTEIN THI031, PUTATIVE-RELATED"/>
    <property type="match status" value="1"/>
</dbReference>
<dbReference type="PANTHER" id="PTHR34278:SF5">
    <property type="entry name" value="SITE, PUTATIVE-RELATED"/>
    <property type="match status" value="1"/>
</dbReference>
<gene>
    <name evidence="2" type="ORF">Goklo_019733</name>
</gene>
<organism evidence="2 3">
    <name type="scientific">Gossypium klotzschianum</name>
    <dbReference type="NCBI Taxonomy" id="34286"/>
    <lineage>
        <taxon>Eukaryota</taxon>
        <taxon>Viridiplantae</taxon>
        <taxon>Streptophyta</taxon>
        <taxon>Embryophyta</taxon>
        <taxon>Tracheophyta</taxon>
        <taxon>Spermatophyta</taxon>
        <taxon>Magnoliopsida</taxon>
        <taxon>eudicotyledons</taxon>
        <taxon>Gunneridae</taxon>
        <taxon>Pentapetalae</taxon>
        <taxon>rosids</taxon>
        <taxon>malvids</taxon>
        <taxon>Malvales</taxon>
        <taxon>Malvaceae</taxon>
        <taxon>Malvoideae</taxon>
        <taxon>Gossypium</taxon>
    </lineage>
</organism>
<dbReference type="OrthoDB" id="663108at2759"/>